<feature type="compositionally biased region" description="Basic and acidic residues" evidence="18">
    <location>
        <begin position="191"/>
        <end position="210"/>
    </location>
</feature>
<feature type="signal peptide" evidence="20">
    <location>
        <begin position="1"/>
        <end position="23"/>
    </location>
</feature>
<dbReference type="InterPro" id="IPR009011">
    <property type="entry name" value="Man6P_isomerase_rcpt-bd_dom_sf"/>
</dbReference>
<feature type="transmembrane region" description="Helical" evidence="19">
    <location>
        <begin position="222"/>
        <end position="247"/>
    </location>
</feature>
<dbReference type="Pfam" id="PF09451">
    <property type="entry name" value="ATG27"/>
    <property type="match status" value="1"/>
</dbReference>
<evidence type="ECO:0000256" key="8">
    <source>
        <dbReference type="ARBA" id="ARBA00022692"/>
    </source>
</evidence>
<comment type="caution">
    <text evidence="22">The sequence shown here is derived from an EMBL/GenBank/DDBJ whole genome shotgun (WGS) entry which is preliminary data.</text>
</comment>
<evidence type="ECO:0000256" key="16">
    <source>
        <dbReference type="ARBA" id="ARBA00023157"/>
    </source>
</evidence>
<evidence type="ECO:0000256" key="11">
    <source>
        <dbReference type="ARBA" id="ARBA00022989"/>
    </source>
</evidence>
<dbReference type="InterPro" id="IPR044865">
    <property type="entry name" value="MRH_dom"/>
</dbReference>
<evidence type="ECO:0000256" key="6">
    <source>
        <dbReference type="ARBA" id="ARBA00013776"/>
    </source>
</evidence>
<keyword evidence="16" id="KW-1015">Disulfide bond</keyword>
<evidence type="ECO:0000256" key="2">
    <source>
        <dbReference type="ARBA" id="ARBA00004358"/>
    </source>
</evidence>
<dbReference type="Gene3D" id="2.70.130.10">
    <property type="entry name" value="Mannose-6-phosphate receptor binding domain"/>
    <property type="match status" value="1"/>
</dbReference>
<evidence type="ECO:0000256" key="14">
    <source>
        <dbReference type="ARBA" id="ARBA00023128"/>
    </source>
</evidence>
<comment type="similarity">
    <text evidence="5">Belongs to the ATG27 family.</text>
</comment>
<evidence type="ECO:0000256" key="5">
    <source>
        <dbReference type="ARBA" id="ARBA00005363"/>
    </source>
</evidence>
<sequence length="292" mass="31843">MRPSLALALLATTFQTLTSPASAAFDCKKAQIAGFEYDLSPLAHDIFLVTNTSTPPSTSSVKYAINPCMPLQPMPDSVPKLDRCPENSWVCRSVTYVKDSVPRLEEVGSVAGVSKSDQPTLQATAEGSEKPREFHWKMDGVQVDQAKWSTDIKFVCNRSAKNDDLPKLVAYKDGLLELEWAVPAACALGDDGKDDGGKDKSPGDGGKDGNSDEGDDEGGSGFFATVFTLLVSVFILYLVLGVMYNYLVVRAHGLDLIPNRAFWREFPYLCADFAQHIWDTVSGRRRGGYSVV</sequence>
<keyword evidence="15 19" id="KW-0472">Membrane</keyword>
<keyword evidence="9 20" id="KW-0732">Signal</keyword>
<dbReference type="GO" id="GO:0031966">
    <property type="term" value="C:mitochondrial membrane"/>
    <property type="evidence" value="ECO:0007669"/>
    <property type="project" value="UniProtKB-SubCell"/>
</dbReference>
<dbReference type="SUPFAM" id="SSF50911">
    <property type="entry name" value="Mannose 6-phosphate receptor domain"/>
    <property type="match status" value="1"/>
</dbReference>
<dbReference type="GO" id="GO:0000139">
    <property type="term" value="C:Golgi membrane"/>
    <property type="evidence" value="ECO:0007669"/>
    <property type="project" value="UniProtKB-SubCell"/>
</dbReference>
<evidence type="ECO:0000256" key="12">
    <source>
        <dbReference type="ARBA" id="ARBA00023006"/>
    </source>
</evidence>
<keyword evidence="13" id="KW-0333">Golgi apparatus</keyword>
<name>A0A9W7Y0P8_9FUNG</name>
<accession>A0A9W7Y0P8</accession>
<keyword evidence="10" id="KW-0653">Protein transport</keyword>
<gene>
    <name evidence="22" type="primary">ATG27</name>
    <name evidence="22" type="ORF">LPJ53_003148</name>
</gene>
<dbReference type="GO" id="GO:0034045">
    <property type="term" value="C:phagophore assembly site membrane"/>
    <property type="evidence" value="ECO:0007669"/>
    <property type="project" value="UniProtKB-SubCell"/>
</dbReference>
<evidence type="ECO:0000256" key="9">
    <source>
        <dbReference type="ARBA" id="ARBA00022729"/>
    </source>
</evidence>
<dbReference type="GO" id="GO:0015031">
    <property type="term" value="P:protein transport"/>
    <property type="evidence" value="ECO:0007669"/>
    <property type="project" value="UniProtKB-KW"/>
</dbReference>
<evidence type="ECO:0000256" key="18">
    <source>
        <dbReference type="SAM" id="MobiDB-lite"/>
    </source>
</evidence>
<keyword evidence="17" id="KW-0968">Cytoplasmic vesicle</keyword>
<evidence type="ECO:0000256" key="1">
    <source>
        <dbReference type="ARBA" id="ARBA00004304"/>
    </source>
</evidence>
<keyword evidence="23" id="KW-1185">Reference proteome</keyword>
<evidence type="ECO:0000259" key="21">
    <source>
        <dbReference type="PROSITE" id="PS51914"/>
    </source>
</evidence>
<dbReference type="GO" id="GO:0030659">
    <property type="term" value="C:cytoplasmic vesicle membrane"/>
    <property type="evidence" value="ECO:0007669"/>
    <property type="project" value="UniProtKB-SubCell"/>
</dbReference>
<dbReference type="PANTHER" id="PTHR15071:SF13">
    <property type="entry name" value="AUTOPHAGY-RELATED PROTEIN 27"/>
    <property type="match status" value="1"/>
</dbReference>
<feature type="compositionally biased region" description="Polar residues" evidence="18">
    <location>
        <begin position="115"/>
        <end position="125"/>
    </location>
</feature>
<comment type="subcellular location">
    <subcellularLocation>
        <location evidence="2">Cytoplasmic vesicle membrane</location>
        <topology evidence="2">Single-pass type I membrane protein</topology>
    </subcellularLocation>
    <subcellularLocation>
        <location evidence="4">Golgi apparatus membrane</location>
        <topology evidence="4">Single-pass type I membrane protein</topology>
    </subcellularLocation>
    <subcellularLocation>
        <location evidence="1">Mitochondrion membrane</location>
        <topology evidence="1">Single-pass membrane protein</topology>
    </subcellularLocation>
    <subcellularLocation>
        <location evidence="3">Preautophagosomal structure membrane</location>
        <topology evidence="3">Single-pass type I membrane protein</topology>
    </subcellularLocation>
</comment>
<feature type="chain" id="PRO_5040826596" description="Autophagy-related protein 27" evidence="20">
    <location>
        <begin position="24"/>
        <end position="292"/>
    </location>
</feature>
<dbReference type="PANTHER" id="PTHR15071">
    <property type="entry name" value="MANNOSE-6-PHOSPHATE RECEPTOR FAMILY MEMBER"/>
    <property type="match status" value="1"/>
</dbReference>
<reference evidence="22" key="1">
    <citation type="submission" date="2022-07" db="EMBL/GenBank/DDBJ databases">
        <title>Phylogenomic reconstructions and comparative analyses of Kickxellomycotina fungi.</title>
        <authorList>
            <person name="Reynolds N.K."/>
            <person name="Stajich J.E."/>
            <person name="Barry K."/>
            <person name="Grigoriev I.V."/>
            <person name="Crous P."/>
            <person name="Smith M.E."/>
        </authorList>
    </citation>
    <scope>NUCLEOTIDE SEQUENCE</scope>
    <source>
        <strain evidence="22">NBRC 32514</strain>
    </source>
</reference>
<dbReference type="EMBL" id="JANBOJ010000112">
    <property type="protein sequence ID" value="KAJ1722422.1"/>
    <property type="molecule type" value="Genomic_DNA"/>
</dbReference>
<keyword evidence="11 19" id="KW-1133">Transmembrane helix</keyword>
<evidence type="ECO:0000256" key="3">
    <source>
        <dbReference type="ARBA" id="ARBA00004472"/>
    </source>
</evidence>
<feature type="region of interest" description="Disordered" evidence="18">
    <location>
        <begin position="191"/>
        <end position="215"/>
    </location>
</feature>
<organism evidence="22 23">
    <name type="scientific">Coemansia erecta</name>
    <dbReference type="NCBI Taxonomy" id="147472"/>
    <lineage>
        <taxon>Eukaryota</taxon>
        <taxon>Fungi</taxon>
        <taxon>Fungi incertae sedis</taxon>
        <taxon>Zoopagomycota</taxon>
        <taxon>Kickxellomycotina</taxon>
        <taxon>Kickxellomycetes</taxon>
        <taxon>Kickxellales</taxon>
        <taxon>Kickxellaceae</taxon>
        <taxon>Coemansia</taxon>
    </lineage>
</organism>
<protein>
    <recommendedName>
        <fullName evidence="6">Autophagy-related protein 27</fullName>
    </recommendedName>
</protein>
<dbReference type="PROSITE" id="PS51914">
    <property type="entry name" value="MRH"/>
    <property type="match status" value="1"/>
</dbReference>
<evidence type="ECO:0000256" key="10">
    <source>
        <dbReference type="ARBA" id="ARBA00022927"/>
    </source>
</evidence>
<dbReference type="GO" id="GO:0006914">
    <property type="term" value="P:autophagy"/>
    <property type="evidence" value="ECO:0007669"/>
    <property type="project" value="UniProtKB-KW"/>
</dbReference>
<evidence type="ECO:0000256" key="15">
    <source>
        <dbReference type="ARBA" id="ARBA00023136"/>
    </source>
</evidence>
<evidence type="ECO:0000256" key="13">
    <source>
        <dbReference type="ARBA" id="ARBA00023034"/>
    </source>
</evidence>
<evidence type="ECO:0000256" key="4">
    <source>
        <dbReference type="ARBA" id="ARBA00004614"/>
    </source>
</evidence>
<dbReference type="OrthoDB" id="29460at2759"/>
<keyword evidence="14" id="KW-0496">Mitochondrion</keyword>
<keyword evidence="8 19" id="KW-0812">Transmembrane</keyword>
<dbReference type="AlphaFoldDB" id="A0A9W7Y0P8"/>
<evidence type="ECO:0000256" key="7">
    <source>
        <dbReference type="ARBA" id="ARBA00022448"/>
    </source>
</evidence>
<evidence type="ECO:0000256" key="19">
    <source>
        <dbReference type="SAM" id="Phobius"/>
    </source>
</evidence>
<dbReference type="InterPro" id="IPR018939">
    <property type="entry name" value="Autophagy-rel_prot_27"/>
</dbReference>
<proteinExistence type="inferred from homology"/>
<keyword evidence="12" id="KW-0072">Autophagy</keyword>
<feature type="region of interest" description="Disordered" evidence="18">
    <location>
        <begin position="111"/>
        <end position="130"/>
    </location>
</feature>
<evidence type="ECO:0000256" key="20">
    <source>
        <dbReference type="SAM" id="SignalP"/>
    </source>
</evidence>
<feature type="domain" description="MRH" evidence="21">
    <location>
        <begin position="25"/>
        <end position="188"/>
    </location>
</feature>
<keyword evidence="7" id="KW-0813">Transport</keyword>
<evidence type="ECO:0000313" key="23">
    <source>
        <dbReference type="Proteomes" id="UP001149813"/>
    </source>
</evidence>
<evidence type="ECO:0000313" key="22">
    <source>
        <dbReference type="EMBL" id="KAJ1722422.1"/>
    </source>
</evidence>
<evidence type="ECO:0000256" key="17">
    <source>
        <dbReference type="ARBA" id="ARBA00023329"/>
    </source>
</evidence>
<dbReference type="Proteomes" id="UP001149813">
    <property type="component" value="Unassembled WGS sequence"/>
</dbReference>